<dbReference type="OrthoDB" id="5870821at2759"/>
<evidence type="ECO:0000313" key="1">
    <source>
        <dbReference type="EMBL" id="VDK17641.1"/>
    </source>
</evidence>
<dbReference type="AlphaFoldDB" id="A0A0M3IYY8"/>
<sequence>MLNVNSSNKNMAFQLRNYHLQVIVSVQQEDETERHLLMNDHLSTFHDCAKHISRLKVDNTALVHVTKEGDASEYFASPHTTVDGKSKIKLLSFNTADYADHVNTEMNSYSFQAYWRSCAFLLGALAETSLRADVSIIGALPCKVESGRFIYATCIDELHDWKPSQVELDILTRKVFRDYIYKALPFEPIRVPRMFAAELFAENQRKADCILNHEDDDVILCKVGEHVDVVEGPVISNTRQIGRFAVTGVDYVDAQYHFRGVSLPSPVKCSSYSWDLIVNAATVSSAPRLLQSGTEPSQNELRAS</sequence>
<dbReference type="SUPFAM" id="SSF55186">
    <property type="entry name" value="ThrRS/AlaRS common domain"/>
    <property type="match status" value="1"/>
</dbReference>
<reference evidence="3" key="1">
    <citation type="submission" date="2017-02" db="UniProtKB">
        <authorList>
            <consortium name="WormBaseParasite"/>
        </authorList>
    </citation>
    <scope>IDENTIFICATION</scope>
</reference>
<dbReference type="GO" id="GO:0000166">
    <property type="term" value="F:nucleotide binding"/>
    <property type="evidence" value="ECO:0007669"/>
    <property type="project" value="InterPro"/>
</dbReference>
<keyword evidence="2" id="KW-1185">Reference proteome</keyword>
<evidence type="ECO:0000313" key="3">
    <source>
        <dbReference type="WBParaSite" id="ASIM_0000046701-mRNA-1"/>
    </source>
</evidence>
<dbReference type="EMBL" id="UYRR01000208">
    <property type="protein sequence ID" value="VDK17641.1"/>
    <property type="molecule type" value="Genomic_DNA"/>
</dbReference>
<dbReference type="Proteomes" id="UP000267096">
    <property type="component" value="Unassembled WGS sequence"/>
</dbReference>
<gene>
    <name evidence="1" type="ORF">ASIM_LOCUS371</name>
</gene>
<dbReference type="Gene3D" id="3.30.980.10">
    <property type="entry name" value="Threonyl-trna Synthetase, Chain A, domain 2"/>
    <property type="match status" value="1"/>
</dbReference>
<dbReference type="InterPro" id="IPR018163">
    <property type="entry name" value="Thr/Ala-tRNA-synth_IIc_edit"/>
</dbReference>
<evidence type="ECO:0000313" key="2">
    <source>
        <dbReference type="Proteomes" id="UP000267096"/>
    </source>
</evidence>
<reference evidence="1 2" key="2">
    <citation type="submission" date="2018-11" db="EMBL/GenBank/DDBJ databases">
        <authorList>
            <consortium name="Pathogen Informatics"/>
        </authorList>
    </citation>
    <scope>NUCLEOTIDE SEQUENCE [LARGE SCALE GENOMIC DNA]</scope>
</reference>
<dbReference type="WBParaSite" id="ASIM_0000046701-mRNA-1">
    <property type="protein sequence ID" value="ASIM_0000046701-mRNA-1"/>
    <property type="gene ID" value="ASIM_0000046701"/>
</dbReference>
<proteinExistence type="predicted"/>
<name>A0A0M3IYY8_ANISI</name>
<organism evidence="3">
    <name type="scientific">Anisakis simplex</name>
    <name type="common">Herring worm</name>
    <dbReference type="NCBI Taxonomy" id="6269"/>
    <lineage>
        <taxon>Eukaryota</taxon>
        <taxon>Metazoa</taxon>
        <taxon>Ecdysozoa</taxon>
        <taxon>Nematoda</taxon>
        <taxon>Chromadorea</taxon>
        <taxon>Rhabditida</taxon>
        <taxon>Spirurina</taxon>
        <taxon>Ascaridomorpha</taxon>
        <taxon>Ascaridoidea</taxon>
        <taxon>Anisakidae</taxon>
        <taxon>Anisakis</taxon>
        <taxon>Anisakis simplex complex</taxon>
    </lineage>
</organism>
<protein>
    <submittedName>
        <fullName evidence="3">39S ribosomal protein L39, mitochondrial (inferred by orthology to a human protein)</fullName>
    </submittedName>
</protein>
<accession>A0A0M3IYY8</accession>